<dbReference type="AlphaFoldDB" id="A0A1L9PZT9"/>
<dbReference type="Proteomes" id="UP000184073">
    <property type="component" value="Unassembled WGS sequence"/>
</dbReference>
<keyword evidence="3" id="KW-0812">Transmembrane</keyword>
<keyword evidence="3" id="KW-0472">Membrane</keyword>
<dbReference type="SUPFAM" id="SSF48056">
    <property type="entry name" value="Di-copper centre-containing domain"/>
    <property type="match status" value="1"/>
</dbReference>
<dbReference type="GO" id="GO:0046872">
    <property type="term" value="F:metal ion binding"/>
    <property type="evidence" value="ECO:0007669"/>
    <property type="project" value="UniProtKB-KW"/>
</dbReference>
<dbReference type="Gene3D" id="1.10.1280.10">
    <property type="entry name" value="Di-copper center containing domain from catechol oxidase"/>
    <property type="match status" value="1"/>
</dbReference>
<feature type="transmembrane region" description="Helical" evidence="3">
    <location>
        <begin position="37"/>
        <end position="56"/>
    </location>
</feature>
<accession>A0A1L9PZT9</accession>
<feature type="region of interest" description="Disordered" evidence="2">
    <location>
        <begin position="1"/>
        <end position="29"/>
    </location>
</feature>
<keyword evidence="1" id="KW-0479">Metal-binding</keyword>
<dbReference type="GeneID" id="63724857"/>
<feature type="compositionally biased region" description="Polar residues" evidence="2">
    <location>
        <begin position="1"/>
        <end position="26"/>
    </location>
</feature>
<keyword evidence="7" id="KW-1185">Reference proteome</keyword>
<feature type="domain" description="Tyrosinase copper-binding" evidence="4">
    <location>
        <begin position="120"/>
        <end position="137"/>
    </location>
</feature>
<organism evidence="6 7">
    <name type="scientific">Aspergillus versicolor CBS 583.65</name>
    <dbReference type="NCBI Taxonomy" id="1036611"/>
    <lineage>
        <taxon>Eukaryota</taxon>
        <taxon>Fungi</taxon>
        <taxon>Dikarya</taxon>
        <taxon>Ascomycota</taxon>
        <taxon>Pezizomycotina</taxon>
        <taxon>Eurotiomycetes</taxon>
        <taxon>Eurotiomycetidae</taxon>
        <taxon>Eurotiales</taxon>
        <taxon>Aspergillaceae</taxon>
        <taxon>Aspergillus</taxon>
        <taxon>Aspergillus subgen. Nidulantes</taxon>
    </lineage>
</organism>
<dbReference type="RefSeq" id="XP_040672795.1">
    <property type="nucleotide sequence ID" value="XM_040809346.1"/>
</dbReference>
<dbReference type="OrthoDB" id="6132182at2759"/>
<evidence type="ECO:0000256" key="2">
    <source>
        <dbReference type="SAM" id="MobiDB-lite"/>
    </source>
</evidence>
<evidence type="ECO:0000259" key="5">
    <source>
        <dbReference type="PROSITE" id="PS00498"/>
    </source>
</evidence>
<dbReference type="InterPro" id="IPR002227">
    <property type="entry name" value="Tyrosinase_Cu-bd"/>
</dbReference>
<evidence type="ECO:0000256" key="3">
    <source>
        <dbReference type="SAM" id="Phobius"/>
    </source>
</evidence>
<gene>
    <name evidence="6" type="ORF">ASPVEDRAFT_201521</name>
</gene>
<protein>
    <recommendedName>
        <fullName evidence="4 5">Tyrosinase copper-binding domain-containing protein</fullName>
    </recommendedName>
</protein>
<evidence type="ECO:0000313" key="7">
    <source>
        <dbReference type="Proteomes" id="UP000184073"/>
    </source>
</evidence>
<dbReference type="PROSITE" id="PS00497">
    <property type="entry name" value="TYROSINASE_1"/>
    <property type="match status" value="1"/>
</dbReference>
<dbReference type="InterPro" id="IPR050316">
    <property type="entry name" value="Tyrosinase/Hemocyanin"/>
</dbReference>
<evidence type="ECO:0000256" key="1">
    <source>
        <dbReference type="ARBA" id="ARBA00022723"/>
    </source>
</evidence>
<evidence type="ECO:0000259" key="4">
    <source>
        <dbReference type="PROSITE" id="PS00497"/>
    </source>
</evidence>
<evidence type="ECO:0000313" key="6">
    <source>
        <dbReference type="EMBL" id="OJJ07033.1"/>
    </source>
</evidence>
<proteinExistence type="predicted"/>
<name>A0A1L9PZT9_ASPVE</name>
<dbReference type="InterPro" id="IPR008922">
    <property type="entry name" value="Di-copper_centre_dom_sf"/>
</dbReference>
<dbReference type="Pfam" id="PF00264">
    <property type="entry name" value="Tyrosinase"/>
    <property type="match status" value="1"/>
</dbReference>
<dbReference type="PRINTS" id="PR00092">
    <property type="entry name" value="TYROSINASE"/>
</dbReference>
<dbReference type="EMBL" id="KV878136">
    <property type="protein sequence ID" value="OJJ07033.1"/>
    <property type="molecule type" value="Genomic_DNA"/>
</dbReference>
<reference evidence="7" key="1">
    <citation type="journal article" date="2017" name="Genome Biol.">
        <title>Comparative genomics reveals high biological diversity and specific adaptations in the industrially and medically important fungal genus Aspergillus.</title>
        <authorList>
            <person name="de Vries R.P."/>
            <person name="Riley R."/>
            <person name="Wiebenga A."/>
            <person name="Aguilar-Osorio G."/>
            <person name="Amillis S."/>
            <person name="Uchima C.A."/>
            <person name="Anderluh G."/>
            <person name="Asadollahi M."/>
            <person name="Askin M."/>
            <person name="Barry K."/>
            <person name="Battaglia E."/>
            <person name="Bayram O."/>
            <person name="Benocci T."/>
            <person name="Braus-Stromeyer S.A."/>
            <person name="Caldana C."/>
            <person name="Canovas D."/>
            <person name="Cerqueira G.C."/>
            <person name="Chen F."/>
            <person name="Chen W."/>
            <person name="Choi C."/>
            <person name="Clum A."/>
            <person name="Dos Santos R.A."/>
            <person name="Damasio A.R."/>
            <person name="Diallinas G."/>
            <person name="Emri T."/>
            <person name="Fekete E."/>
            <person name="Flipphi M."/>
            <person name="Freyberg S."/>
            <person name="Gallo A."/>
            <person name="Gournas C."/>
            <person name="Habgood R."/>
            <person name="Hainaut M."/>
            <person name="Harispe M.L."/>
            <person name="Henrissat B."/>
            <person name="Hilden K.S."/>
            <person name="Hope R."/>
            <person name="Hossain A."/>
            <person name="Karabika E."/>
            <person name="Karaffa L."/>
            <person name="Karanyi Z."/>
            <person name="Krasevec N."/>
            <person name="Kuo A."/>
            <person name="Kusch H."/>
            <person name="LaButti K."/>
            <person name="Lagendijk E.L."/>
            <person name="Lapidus A."/>
            <person name="Levasseur A."/>
            <person name="Lindquist E."/>
            <person name="Lipzen A."/>
            <person name="Logrieco A.F."/>
            <person name="MacCabe A."/>
            <person name="Maekelae M.R."/>
            <person name="Malavazi I."/>
            <person name="Melin P."/>
            <person name="Meyer V."/>
            <person name="Mielnichuk N."/>
            <person name="Miskei M."/>
            <person name="Molnar A.P."/>
            <person name="Mule G."/>
            <person name="Ngan C.Y."/>
            <person name="Orejas M."/>
            <person name="Orosz E."/>
            <person name="Ouedraogo J.P."/>
            <person name="Overkamp K.M."/>
            <person name="Park H.-S."/>
            <person name="Perrone G."/>
            <person name="Piumi F."/>
            <person name="Punt P.J."/>
            <person name="Ram A.F."/>
            <person name="Ramon A."/>
            <person name="Rauscher S."/>
            <person name="Record E."/>
            <person name="Riano-Pachon D.M."/>
            <person name="Robert V."/>
            <person name="Roehrig J."/>
            <person name="Ruller R."/>
            <person name="Salamov A."/>
            <person name="Salih N.S."/>
            <person name="Samson R.A."/>
            <person name="Sandor E."/>
            <person name="Sanguinetti M."/>
            <person name="Schuetze T."/>
            <person name="Sepcic K."/>
            <person name="Shelest E."/>
            <person name="Sherlock G."/>
            <person name="Sophianopoulou V."/>
            <person name="Squina F.M."/>
            <person name="Sun H."/>
            <person name="Susca A."/>
            <person name="Todd R.B."/>
            <person name="Tsang A."/>
            <person name="Unkles S.E."/>
            <person name="van de Wiele N."/>
            <person name="van Rossen-Uffink D."/>
            <person name="Oliveira J.V."/>
            <person name="Vesth T.C."/>
            <person name="Visser J."/>
            <person name="Yu J.-H."/>
            <person name="Zhou M."/>
            <person name="Andersen M.R."/>
            <person name="Archer D.B."/>
            <person name="Baker S.E."/>
            <person name="Benoit I."/>
            <person name="Brakhage A.A."/>
            <person name="Braus G.H."/>
            <person name="Fischer R."/>
            <person name="Frisvad J.C."/>
            <person name="Goldman G.H."/>
            <person name="Houbraken J."/>
            <person name="Oakley B."/>
            <person name="Pocsi I."/>
            <person name="Scazzocchio C."/>
            <person name="Seiboth B."/>
            <person name="vanKuyk P.A."/>
            <person name="Wortman J."/>
            <person name="Dyer P.S."/>
            <person name="Grigoriev I.V."/>
        </authorList>
    </citation>
    <scope>NUCLEOTIDE SEQUENCE [LARGE SCALE GENOMIC DNA]</scope>
    <source>
        <strain evidence="7">CBS 583.65</strain>
    </source>
</reference>
<dbReference type="PANTHER" id="PTHR11474">
    <property type="entry name" value="TYROSINASE FAMILY MEMBER"/>
    <property type="match status" value="1"/>
</dbReference>
<dbReference type="VEuPathDB" id="FungiDB:ASPVEDRAFT_201521"/>
<dbReference type="PROSITE" id="PS00498">
    <property type="entry name" value="TYROSINASE_2"/>
    <property type="match status" value="1"/>
</dbReference>
<dbReference type="STRING" id="1036611.A0A1L9PZT9"/>
<sequence length="364" mass="41394">MPFTGKASTKYSLLPNSDSPTPTTSEKPLRSKLTRSSYALIAVLLVSSVLISALLLTPKLRSTCTQPRLRQEWRTLTQNEKQSYLAAAHCLTTTPSSSLSNATIHDEFSLLHSRVGNYSHNAASFLPWHRFFVHAYEQALYEYCEYDGVIPYWDWSLDYQDLLKSPIWNINDGFGADGDKNTSTDIDPNMGSRMGVNGHCVVDGPFAGFTPVYYEGAYQPHCLSRGFLDEETVKRVGNLTMRPSVLQELVRNESSYFDFLLRVETMSHLTIPYVVQGDFRTVTAPNDPVFYLHHGQVDRLWWSWQQMSSERRFEYNGPARNDESVDADVMDELDFGDLFPRVTVGDVMDTQSGVLCYHYDRSIL</sequence>
<dbReference type="GO" id="GO:0016491">
    <property type="term" value="F:oxidoreductase activity"/>
    <property type="evidence" value="ECO:0007669"/>
    <property type="project" value="InterPro"/>
</dbReference>
<dbReference type="PANTHER" id="PTHR11474:SF127">
    <property type="entry name" value="TYROSINASE COPPER-BINDING DOMAIN-CONTAINING PROTEIN"/>
    <property type="match status" value="1"/>
</dbReference>
<feature type="domain" description="Tyrosinase copper-binding" evidence="5">
    <location>
        <begin position="287"/>
        <end position="298"/>
    </location>
</feature>
<keyword evidence="3" id="KW-1133">Transmembrane helix</keyword>